<feature type="domain" description="Ribosome maturation factor RimP N-terminal" evidence="4">
    <location>
        <begin position="13"/>
        <end position="84"/>
    </location>
</feature>
<proteinExistence type="inferred from homology"/>
<gene>
    <name evidence="3" type="primary">rimP</name>
    <name evidence="6" type="ORF">DMP06_07265</name>
</gene>
<dbReference type="GO" id="GO:0005829">
    <property type="term" value="C:cytosol"/>
    <property type="evidence" value="ECO:0007669"/>
    <property type="project" value="TreeGrafter"/>
</dbReference>
<dbReference type="AlphaFoldDB" id="A0A3N0AXW5"/>
<dbReference type="Proteomes" id="UP000269591">
    <property type="component" value="Unassembled WGS sequence"/>
</dbReference>
<dbReference type="InterPro" id="IPR028989">
    <property type="entry name" value="RimP_N"/>
</dbReference>
<name>A0A3N0AXW5_9ACTN</name>
<comment type="similarity">
    <text evidence="3">Belongs to the RimP family.</text>
</comment>
<evidence type="ECO:0000256" key="1">
    <source>
        <dbReference type="ARBA" id="ARBA00022490"/>
    </source>
</evidence>
<dbReference type="InterPro" id="IPR028998">
    <property type="entry name" value="RimP_C"/>
</dbReference>
<dbReference type="GO" id="GO:0000028">
    <property type="term" value="P:ribosomal small subunit assembly"/>
    <property type="evidence" value="ECO:0007669"/>
    <property type="project" value="TreeGrafter"/>
</dbReference>
<dbReference type="OrthoDB" id="9805006at2"/>
<accession>A0A3N0AXW5</accession>
<evidence type="ECO:0000256" key="3">
    <source>
        <dbReference type="HAMAP-Rule" id="MF_01077"/>
    </source>
</evidence>
<comment type="caution">
    <text evidence="6">The sequence shown here is derived from an EMBL/GenBank/DDBJ whole genome shotgun (WGS) entry which is preliminary data.</text>
</comment>
<evidence type="ECO:0000256" key="2">
    <source>
        <dbReference type="ARBA" id="ARBA00022517"/>
    </source>
</evidence>
<dbReference type="EMBL" id="QIBX01000012">
    <property type="protein sequence ID" value="RNL39414.1"/>
    <property type="molecule type" value="Genomic_DNA"/>
</dbReference>
<dbReference type="Gene3D" id="2.30.30.180">
    <property type="entry name" value="Ribosome maturation factor RimP, C-terminal domain"/>
    <property type="match status" value="1"/>
</dbReference>
<dbReference type="SUPFAM" id="SSF74942">
    <property type="entry name" value="YhbC-like, C-terminal domain"/>
    <property type="match status" value="1"/>
</dbReference>
<dbReference type="RefSeq" id="WP_123209075.1">
    <property type="nucleotide sequence ID" value="NZ_JBHTHO010000007.1"/>
</dbReference>
<dbReference type="InterPro" id="IPR035956">
    <property type="entry name" value="RimP_N_sf"/>
</dbReference>
<dbReference type="SUPFAM" id="SSF75420">
    <property type="entry name" value="YhbC-like, N-terminal domain"/>
    <property type="match status" value="1"/>
</dbReference>
<comment type="subcellular location">
    <subcellularLocation>
        <location evidence="3">Cytoplasm</location>
    </subcellularLocation>
</comment>
<protein>
    <recommendedName>
        <fullName evidence="3">Ribosome maturation factor RimP</fullName>
    </recommendedName>
</protein>
<evidence type="ECO:0000313" key="7">
    <source>
        <dbReference type="Proteomes" id="UP000269591"/>
    </source>
</evidence>
<dbReference type="CDD" id="cd01734">
    <property type="entry name" value="YlxS_C"/>
    <property type="match status" value="1"/>
</dbReference>
<dbReference type="PANTHER" id="PTHR33867:SF1">
    <property type="entry name" value="RIBOSOME MATURATION FACTOR RIMP"/>
    <property type="match status" value="1"/>
</dbReference>
<dbReference type="InterPro" id="IPR003728">
    <property type="entry name" value="Ribosome_maturation_RimP"/>
</dbReference>
<dbReference type="Gene3D" id="3.30.300.70">
    <property type="entry name" value="RimP-like superfamily, N-terminal"/>
    <property type="match status" value="1"/>
</dbReference>
<dbReference type="InterPro" id="IPR036847">
    <property type="entry name" value="RimP_C_sf"/>
</dbReference>
<dbReference type="Pfam" id="PF17384">
    <property type="entry name" value="DUF150_C"/>
    <property type="match status" value="1"/>
</dbReference>
<dbReference type="HAMAP" id="MF_01077">
    <property type="entry name" value="RimP"/>
    <property type="match status" value="1"/>
</dbReference>
<feature type="domain" description="Ribosome maturation factor RimP C-terminal" evidence="5">
    <location>
        <begin position="87"/>
        <end position="151"/>
    </location>
</feature>
<sequence length="157" mass="17195">MLTSKEQSILAALEPRAKAEGIEVVTIEVVGSRKAPTIRVYLDKPEGIAFDDITAAQVWVNELMDELDPFPGAYTLEVSSPGIDRPLRTPEHFARFAGEDVYLMTTQPIDGQSRFNAVLAGFDAQANAVLLDAESGRIEVPLAEVKKAHVKGKIEFR</sequence>
<dbReference type="GO" id="GO:0006412">
    <property type="term" value="P:translation"/>
    <property type="evidence" value="ECO:0007669"/>
    <property type="project" value="TreeGrafter"/>
</dbReference>
<keyword evidence="7" id="KW-1185">Reference proteome</keyword>
<evidence type="ECO:0000259" key="4">
    <source>
        <dbReference type="Pfam" id="PF02576"/>
    </source>
</evidence>
<evidence type="ECO:0000259" key="5">
    <source>
        <dbReference type="Pfam" id="PF17384"/>
    </source>
</evidence>
<reference evidence="7" key="1">
    <citation type="submission" date="2018-05" db="EMBL/GenBank/DDBJ databases">
        <title>Genome Sequencing of selected type strains of the family Eggerthellaceae.</title>
        <authorList>
            <person name="Danylec N."/>
            <person name="Stoll D.A."/>
            <person name="Doetsch A."/>
            <person name="Huch M."/>
        </authorList>
    </citation>
    <scope>NUCLEOTIDE SEQUENCE [LARGE SCALE GENOMIC DNA]</scope>
    <source>
        <strain evidence="7">DSM 24851</strain>
    </source>
</reference>
<dbReference type="PANTHER" id="PTHR33867">
    <property type="entry name" value="RIBOSOME MATURATION FACTOR RIMP"/>
    <property type="match status" value="1"/>
</dbReference>
<keyword evidence="1 3" id="KW-0963">Cytoplasm</keyword>
<keyword evidence="2 3" id="KW-0690">Ribosome biogenesis</keyword>
<organism evidence="6 7">
    <name type="scientific">Slackia equolifaciens</name>
    <dbReference type="NCBI Taxonomy" id="498718"/>
    <lineage>
        <taxon>Bacteria</taxon>
        <taxon>Bacillati</taxon>
        <taxon>Actinomycetota</taxon>
        <taxon>Coriobacteriia</taxon>
        <taxon>Eggerthellales</taxon>
        <taxon>Eggerthellaceae</taxon>
        <taxon>Slackia</taxon>
    </lineage>
</organism>
<comment type="function">
    <text evidence="3">Required for maturation of 30S ribosomal subunits.</text>
</comment>
<dbReference type="Pfam" id="PF02576">
    <property type="entry name" value="RimP_N"/>
    <property type="match status" value="1"/>
</dbReference>
<evidence type="ECO:0000313" key="6">
    <source>
        <dbReference type="EMBL" id="RNL39414.1"/>
    </source>
</evidence>